<evidence type="ECO:0000313" key="1">
    <source>
        <dbReference type="EMBL" id="KAK3801113.1"/>
    </source>
</evidence>
<evidence type="ECO:0000313" key="2">
    <source>
        <dbReference type="Proteomes" id="UP001283361"/>
    </source>
</evidence>
<dbReference type="EMBL" id="JAWDGP010000365">
    <property type="protein sequence ID" value="KAK3801113.1"/>
    <property type="molecule type" value="Genomic_DNA"/>
</dbReference>
<keyword evidence="2" id="KW-1185">Reference proteome</keyword>
<gene>
    <name evidence="1" type="ORF">RRG08_029373</name>
</gene>
<name>A0AAE1B7N7_9GAST</name>
<comment type="caution">
    <text evidence="1">The sequence shown here is derived from an EMBL/GenBank/DDBJ whole genome shotgun (WGS) entry which is preliminary data.</text>
</comment>
<reference evidence="1" key="1">
    <citation type="journal article" date="2023" name="G3 (Bethesda)">
        <title>A reference genome for the long-term kleptoplast-retaining sea slug Elysia crispata morphotype clarki.</title>
        <authorList>
            <person name="Eastman K.E."/>
            <person name="Pendleton A.L."/>
            <person name="Shaikh M.A."/>
            <person name="Suttiyut T."/>
            <person name="Ogas R."/>
            <person name="Tomko P."/>
            <person name="Gavelis G."/>
            <person name="Widhalm J.R."/>
            <person name="Wisecaver J.H."/>
        </authorList>
    </citation>
    <scope>NUCLEOTIDE SEQUENCE</scope>
    <source>
        <strain evidence="1">ECLA1</strain>
    </source>
</reference>
<organism evidence="1 2">
    <name type="scientific">Elysia crispata</name>
    <name type="common">lettuce slug</name>
    <dbReference type="NCBI Taxonomy" id="231223"/>
    <lineage>
        <taxon>Eukaryota</taxon>
        <taxon>Metazoa</taxon>
        <taxon>Spiralia</taxon>
        <taxon>Lophotrochozoa</taxon>
        <taxon>Mollusca</taxon>
        <taxon>Gastropoda</taxon>
        <taxon>Heterobranchia</taxon>
        <taxon>Euthyneura</taxon>
        <taxon>Panpulmonata</taxon>
        <taxon>Sacoglossa</taxon>
        <taxon>Placobranchoidea</taxon>
        <taxon>Plakobranchidae</taxon>
        <taxon>Elysia</taxon>
    </lineage>
</organism>
<sequence length="67" mass="7324">MAEIGLMRVARLMACGCVCGLMGSSSKPNLKTLTPVSWPLKPYRVRGFSTHRALEWADTGLSERPTS</sequence>
<dbReference type="Proteomes" id="UP001283361">
    <property type="component" value="Unassembled WGS sequence"/>
</dbReference>
<dbReference type="AlphaFoldDB" id="A0AAE1B7N7"/>
<accession>A0AAE1B7N7</accession>
<proteinExistence type="predicted"/>
<protein>
    <submittedName>
        <fullName evidence="1">Uncharacterized protein</fullName>
    </submittedName>
</protein>